<evidence type="ECO:0000256" key="1">
    <source>
        <dbReference type="SAM" id="MobiDB-lite"/>
    </source>
</evidence>
<evidence type="ECO:0000313" key="2">
    <source>
        <dbReference type="EMBL" id="PNW85681.1"/>
    </source>
</evidence>
<dbReference type="STRING" id="3055.A0A2K3DYR7"/>
<gene>
    <name evidence="2" type="ORF">CHLRE_03g197850v5</name>
</gene>
<dbReference type="GeneID" id="5718790"/>
<feature type="region of interest" description="Disordered" evidence="1">
    <location>
        <begin position="68"/>
        <end position="87"/>
    </location>
</feature>
<organism evidence="2 3">
    <name type="scientific">Chlamydomonas reinhardtii</name>
    <name type="common">Chlamydomonas smithii</name>
    <dbReference type="NCBI Taxonomy" id="3055"/>
    <lineage>
        <taxon>Eukaryota</taxon>
        <taxon>Viridiplantae</taxon>
        <taxon>Chlorophyta</taxon>
        <taxon>core chlorophytes</taxon>
        <taxon>Chlorophyceae</taxon>
        <taxon>CS clade</taxon>
        <taxon>Chlamydomonadales</taxon>
        <taxon>Chlamydomonadaceae</taxon>
        <taxon>Chlamydomonas</taxon>
    </lineage>
</organism>
<reference evidence="2 3" key="1">
    <citation type="journal article" date="2007" name="Science">
        <title>The Chlamydomonas genome reveals the evolution of key animal and plant functions.</title>
        <authorList>
            <person name="Merchant S.S."/>
            <person name="Prochnik S.E."/>
            <person name="Vallon O."/>
            <person name="Harris E.H."/>
            <person name="Karpowicz S.J."/>
            <person name="Witman G.B."/>
            <person name="Terry A."/>
            <person name="Salamov A."/>
            <person name="Fritz-Laylin L.K."/>
            <person name="Marechal-Drouard L."/>
            <person name="Marshall W.F."/>
            <person name="Qu L.H."/>
            <person name="Nelson D.R."/>
            <person name="Sanderfoot A.A."/>
            <person name="Spalding M.H."/>
            <person name="Kapitonov V.V."/>
            <person name="Ren Q."/>
            <person name="Ferris P."/>
            <person name="Lindquist E."/>
            <person name="Shapiro H."/>
            <person name="Lucas S.M."/>
            <person name="Grimwood J."/>
            <person name="Schmutz J."/>
            <person name="Cardol P."/>
            <person name="Cerutti H."/>
            <person name="Chanfreau G."/>
            <person name="Chen C.L."/>
            <person name="Cognat V."/>
            <person name="Croft M.T."/>
            <person name="Dent R."/>
            <person name="Dutcher S."/>
            <person name="Fernandez E."/>
            <person name="Fukuzawa H."/>
            <person name="Gonzalez-Ballester D."/>
            <person name="Gonzalez-Halphen D."/>
            <person name="Hallmann A."/>
            <person name="Hanikenne M."/>
            <person name="Hippler M."/>
            <person name="Inwood W."/>
            <person name="Jabbari K."/>
            <person name="Kalanon M."/>
            <person name="Kuras R."/>
            <person name="Lefebvre P.A."/>
            <person name="Lemaire S.D."/>
            <person name="Lobanov A.V."/>
            <person name="Lohr M."/>
            <person name="Manuell A."/>
            <person name="Meier I."/>
            <person name="Mets L."/>
            <person name="Mittag M."/>
            <person name="Mittelmeier T."/>
            <person name="Moroney J.V."/>
            <person name="Moseley J."/>
            <person name="Napoli C."/>
            <person name="Nedelcu A.M."/>
            <person name="Niyogi K."/>
            <person name="Novoselov S.V."/>
            <person name="Paulsen I.T."/>
            <person name="Pazour G."/>
            <person name="Purton S."/>
            <person name="Ral J.P."/>
            <person name="Riano-Pachon D.M."/>
            <person name="Riekhof W."/>
            <person name="Rymarquis L."/>
            <person name="Schroda M."/>
            <person name="Stern D."/>
            <person name="Umen J."/>
            <person name="Willows R."/>
            <person name="Wilson N."/>
            <person name="Zimmer S.L."/>
            <person name="Allmer J."/>
            <person name="Balk J."/>
            <person name="Bisova K."/>
            <person name="Chen C.J."/>
            <person name="Elias M."/>
            <person name="Gendler K."/>
            <person name="Hauser C."/>
            <person name="Lamb M.R."/>
            <person name="Ledford H."/>
            <person name="Long J.C."/>
            <person name="Minagawa J."/>
            <person name="Page M.D."/>
            <person name="Pan J."/>
            <person name="Pootakham W."/>
            <person name="Roje S."/>
            <person name="Rose A."/>
            <person name="Stahlberg E."/>
            <person name="Terauchi A.M."/>
            <person name="Yang P."/>
            <person name="Ball S."/>
            <person name="Bowler C."/>
            <person name="Dieckmann C.L."/>
            <person name="Gladyshev V.N."/>
            <person name="Green P."/>
            <person name="Jorgensen R."/>
            <person name="Mayfield S."/>
            <person name="Mueller-Roeber B."/>
            <person name="Rajamani S."/>
            <person name="Sayre R.T."/>
            <person name="Brokstein P."/>
            <person name="Dubchak I."/>
            <person name="Goodstein D."/>
            <person name="Hornick L."/>
            <person name="Huang Y.W."/>
            <person name="Jhaveri J."/>
            <person name="Luo Y."/>
            <person name="Martinez D."/>
            <person name="Ngau W.C."/>
            <person name="Otillar B."/>
            <person name="Poliakov A."/>
            <person name="Porter A."/>
            <person name="Szajkowski L."/>
            <person name="Werner G."/>
            <person name="Zhou K."/>
            <person name="Grigoriev I.V."/>
            <person name="Rokhsar D.S."/>
            <person name="Grossman A.R."/>
        </authorList>
    </citation>
    <scope>NUCLEOTIDE SEQUENCE [LARGE SCALE GENOMIC DNA]</scope>
    <source>
        <strain evidence="3">CC-503</strain>
    </source>
</reference>
<dbReference type="Proteomes" id="UP000006906">
    <property type="component" value="Chromosome 3"/>
</dbReference>
<name>A0A2K3DYR7_CHLRE</name>
<dbReference type="PANTHER" id="PTHR35126">
    <property type="entry name" value="SLR0598 PROTEIN"/>
    <property type="match status" value="1"/>
</dbReference>
<dbReference type="InterPro" id="IPR021420">
    <property type="entry name" value="DUF3067"/>
</dbReference>
<dbReference type="InParanoid" id="A0A2K3DYR7"/>
<evidence type="ECO:0000313" key="3">
    <source>
        <dbReference type="Proteomes" id="UP000006906"/>
    </source>
</evidence>
<dbReference type="EMBL" id="CM008964">
    <property type="protein sequence ID" value="PNW85681.1"/>
    <property type="molecule type" value="Genomic_DNA"/>
</dbReference>
<feature type="region of interest" description="Disordered" evidence="1">
    <location>
        <begin position="105"/>
        <end position="130"/>
    </location>
</feature>
<proteinExistence type="predicted"/>
<dbReference type="PANTHER" id="PTHR35126:SF1">
    <property type="entry name" value="DUF3067 DOMAIN-CONTAINING PROTEIN"/>
    <property type="match status" value="1"/>
</dbReference>
<keyword evidence="3" id="KW-1185">Reference proteome</keyword>
<sequence>MMKHSRSALAAHSAQCGGASSRALYCGGQAQRAKVVARSGFKDFFGAFFDGTWAPKSTRIWRQNQYDAPFGSDEAGKDGDNGAPEGSEKAIEDLQERINSVPASARPALGGAADGETGITASTSSADNSGYDGVGPLRSFSEADDGDLAAALNRRIGQIAATTGSFDSEVTEEEMRARVALVPQPLTAAEMRELIVTKYGKTYDVSFVRRDIPGKTFVGLNIMWTHLEQRSFKLTEAQYMEKLDGVAYLVGALGQTDKVRAFLKEPARSQKGLPARPVVGTAITIRFDLEPGVVEEWFGKGYQ</sequence>
<dbReference type="FunCoup" id="A0A2K3DYR7">
    <property type="interactions" value="225"/>
</dbReference>
<dbReference type="ExpressionAtlas" id="A0A2K3DYR7">
    <property type="expression patterns" value="baseline"/>
</dbReference>
<protein>
    <submittedName>
        <fullName evidence="2">Uncharacterized protein</fullName>
    </submittedName>
</protein>
<accession>A0A2K3DYR7</accession>
<dbReference type="Gene3D" id="3.30.428.40">
    <property type="entry name" value="Protein of unknown function DUF3067"/>
    <property type="match status" value="1"/>
</dbReference>
<dbReference type="AlphaFoldDB" id="A0A2K3DYR7"/>
<dbReference type="KEGG" id="cre:CHLRE_03g197850v5"/>
<dbReference type="PaxDb" id="3055-EDP03177"/>
<dbReference type="RefSeq" id="XP_042926407.1">
    <property type="nucleotide sequence ID" value="XM_043061277.1"/>
</dbReference>
<feature type="compositionally biased region" description="Polar residues" evidence="1">
    <location>
        <begin position="119"/>
        <end position="128"/>
    </location>
</feature>
<feature type="compositionally biased region" description="Basic and acidic residues" evidence="1">
    <location>
        <begin position="74"/>
        <end position="87"/>
    </location>
</feature>
<dbReference type="Gramene" id="PNW85681">
    <property type="protein sequence ID" value="PNW85681"/>
    <property type="gene ID" value="CHLRE_03g197850v5"/>
</dbReference>
<dbReference type="Pfam" id="PF11267">
    <property type="entry name" value="DUF3067"/>
    <property type="match status" value="1"/>
</dbReference>
<dbReference type="OrthoDB" id="5234at2759"/>